<evidence type="ECO:0000313" key="2">
    <source>
        <dbReference type="EMBL" id="ADD03638.1"/>
    </source>
</evidence>
<dbReference type="PaxDb" id="547559-Nmag_0039"/>
<protein>
    <submittedName>
        <fullName evidence="2">Uncharacterized protein</fullName>
    </submittedName>
</protein>
<dbReference type="PATRIC" id="fig|547559.17.peg.127"/>
<proteinExistence type="predicted"/>
<feature type="transmembrane region" description="Helical" evidence="1">
    <location>
        <begin position="30"/>
        <end position="49"/>
    </location>
</feature>
<feature type="transmembrane region" description="Helical" evidence="1">
    <location>
        <begin position="120"/>
        <end position="145"/>
    </location>
</feature>
<dbReference type="OrthoDB" id="203414at2157"/>
<dbReference type="KEGG" id="nmg:Nmag_0039"/>
<sequence>MTAALTIAIVEALAVGLWFGLVVGSGTTAAALLGLGILLCGSFLRAGIFDSTVSDTRSAVYLRRGSTAITLAAGWVSWLLIAEFLAGPTGLIVATVFLTGLLTTQFCFERRLFQPDVPPLSSFGPVLSAALLAIGASTLLATAWFADWTNGPPLVELEIASVVVLIEAVQVAALAFVCCAFLAHQYRVQQLLDSSV</sequence>
<evidence type="ECO:0000313" key="4">
    <source>
        <dbReference type="Proteomes" id="UP000001879"/>
    </source>
</evidence>
<keyword evidence="4" id="KW-1185">Reference proteome</keyword>
<organism evidence="2 4">
    <name type="scientific">Natrialba magadii (strain ATCC 43099 / DSM 3394 / CCM 3739 / CIP 104546 / IAM 13178 / JCM 8861 / NBRC 102185 / NCIMB 2190 / MS3)</name>
    <name type="common">Natronobacterium magadii</name>
    <dbReference type="NCBI Taxonomy" id="547559"/>
    <lineage>
        <taxon>Archaea</taxon>
        <taxon>Methanobacteriati</taxon>
        <taxon>Methanobacteriota</taxon>
        <taxon>Stenosarchaea group</taxon>
        <taxon>Halobacteria</taxon>
        <taxon>Halobacteriales</taxon>
        <taxon>Natrialbaceae</taxon>
        <taxon>Natrialba</taxon>
    </lineage>
</organism>
<keyword evidence="1" id="KW-0812">Transmembrane</keyword>
<dbReference type="eggNOG" id="arCOG10747">
    <property type="taxonomic scope" value="Archaea"/>
</dbReference>
<keyword evidence="1" id="KW-0472">Membrane</keyword>
<dbReference type="EMBL" id="AOHS01000007">
    <property type="protein sequence ID" value="ELY34405.1"/>
    <property type="molecule type" value="Genomic_DNA"/>
</dbReference>
<dbReference type="EMBL" id="CP001932">
    <property type="protein sequence ID" value="ADD03638.1"/>
    <property type="molecule type" value="Genomic_DNA"/>
</dbReference>
<accession>D3SVR9</accession>
<name>D3SVR9_NATMM</name>
<evidence type="ECO:0000313" key="3">
    <source>
        <dbReference type="EMBL" id="ELY34405.1"/>
    </source>
</evidence>
<dbReference type="AlphaFoldDB" id="D3SVR9"/>
<dbReference type="Proteomes" id="UP000001879">
    <property type="component" value="Chromosome"/>
</dbReference>
<reference evidence="4" key="1">
    <citation type="submission" date="2010-02" db="EMBL/GenBank/DDBJ databases">
        <title>Complete sequence of chromosome of Natrialba magadii ATCC 43099.</title>
        <authorList>
            <consortium name="US DOE Joint Genome Institute"/>
            <person name="Lucas S."/>
            <person name="Copeland A."/>
            <person name="Lapidus A."/>
            <person name="Cheng J.-F."/>
            <person name="Bruce D."/>
            <person name="Goodwin L."/>
            <person name="Pitluck S."/>
            <person name="Davenport K."/>
            <person name="Saunders E."/>
            <person name="Detter J.C."/>
            <person name="Han C."/>
            <person name="Tapia R."/>
            <person name="Land M."/>
            <person name="Hauser L."/>
            <person name="Kyrpides N."/>
            <person name="Mikhailova N."/>
            <person name="De Castro R.E."/>
            <person name="Maupin-Furlow J.A."/>
            <person name="Woyke T."/>
        </authorList>
    </citation>
    <scope>NUCLEOTIDE SEQUENCE [LARGE SCALE GENOMIC DNA]</scope>
    <source>
        <strain evidence="4">ATCC 43099 / DSM 3394 / CCM 3739 / CIP 104546 / IAM 13178 / JCM 8861 / NBRC 102185 / NCIMB 2190 / MS3</strain>
    </source>
</reference>
<dbReference type="Proteomes" id="UP000011543">
    <property type="component" value="Unassembled WGS sequence"/>
</dbReference>
<feature type="transmembrane region" description="Helical" evidence="1">
    <location>
        <begin position="87"/>
        <end position="108"/>
    </location>
</feature>
<reference evidence="2" key="4">
    <citation type="submission" date="2016-09" db="EMBL/GenBank/DDBJ databases">
        <authorList>
            <person name="Pfeiffer F."/>
        </authorList>
    </citation>
    <scope>NUCLEOTIDE SEQUENCE</scope>
    <source>
        <strain evidence="2">ATCC 43099</strain>
    </source>
</reference>
<dbReference type="HOGENOM" id="CLU_1302660_0_0_2"/>
<evidence type="ECO:0000256" key="1">
    <source>
        <dbReference type="SAM" id="Phobius"/>
    </source>
</evidence>
<gene>
    <name evidence="2" type="ordered locus">Nmag_0039</name>
    <name evidence="3" type="ORF">C500_00682</name>
</gene>
<feature type="transmembrane region" description="Helical" evidence="1">
    <location>
        <begin position="157"/>
        <end position="183"/>
    </location>
</feature>
<evidence type="ECO:0000313" key="5">
    <source>
        <dbReference type="Proteomes" id="UP000011543"/>
    </source>
</evidence>
<reference evidence="3 5" key="3">
    <citation type="journal article" date="2014" name="PLoS Genet.">
        <title>Phylogenetically driven sequencing of extremely halophilic archaea reveals strategies for static and dynamic osmo-response.</title>
        <authorList>
            <person name="Becker E.A."/>
            <person name="Seitzer P.M."/>
            <person name="Tritt A."/>
            <person name="Larsen D."/>
            <person name="Krusor M."/>
            <person name="Yao A.I."/>
            <person name="Wu D."/>
            <person name="Madern D."/>
            <person name="Eisen J.A."/>
            <person name="Darling A.E."/>
            <person name="Facciotti M.T."/>
        </authorList>
    </citation>
    <scope>NUCLEOTIDE SEQUENCE [LARGE SCALE GENOMIC DNA]</scope>
    <source>
        <strain evidence="5">ATCC 43099 / DSM 3394 / CCM 3739 / CIP 104546 / IAM 13178 / JCM 8861 / NBRC 102185 / NCIMB 2190 / MS3</strain>
        <strain evidence="3">MS-3</strain>
    </source>
</reference>
<keyword evidence="1" id="KW-1133">Transmembrane helix</keyword>
<reference evidence="2 4" key="2">
    <citation type="journal article" date="2012" name="BMC Genomics">
        <title>A comparative genomics perspective on the genetic content of the alkaliphilic haloarchaeon Natrialba magadii ATCC 43099T.</title>
        <authorList>
            <person name="Siddaramappa S."/>
            <person name="Challacombe J.F."/>
            <person name="Decastro R.E."/>
            <person name="Pfeiffer F."/>
            <person name="Sastre D.E."/>
            <person name="Gimenez M.I."/>
            <person name="Paggi R.A."/>
            <person name="Detter J.C."/>
            <person name="Davenport K.W."/>
            <person name="Goodwin L.A."/>
            <person name="Kyrpides N."/>
            <person name="Tapia R."/>
            <person name="Pitluck S."/>
            <person name="Lucas S."/>
            <person name="Woyke T."/>
            <person name="Maupin-Furlow J.A."/>
        </authorList>
    </citation>
    <scope>NUCLEOTIDE SEQUENCE [LARGE SCALE GENOMIC DNA]</scope>
    <source>
        <strain evidence="2">ATCC 43099</strain>
        <strain evidence="4">ATCC 43099 / DSM 3394 / CCM 3739 / CIP 104546 / IAM 13178 / JCM 8861 / NBRC 102185 / NCIMB 2190 / MS3</strain>
    </source>
</reference>